<feature type="region of interest" description="Disordered" evidence="1">
    <location>
        <begin position="45"/>
        <end position="67"/>
    </location>
</feature>
<feature type="compositionally biased region" description="Low complexity" evidence="1">
    <location>
        <begin position="22"/>
        <end position="32"/>
    </location>
</feature>
<name>A0AAU9M1H9_9ASTR</name>
<evidence type="ECO:0000256" key="1">
    <source>
        <dbReference type="SAM" id="MobiDB-lite"/>
    </source>
</evidence>
<comment type="caution">
    <text evidence="2">The sequence shown here is derived from an EMBL/GenBank/DDBJ whole genome shotgun (WGS) entry which is preliminary data.</text>
</comment>
<sequence>MATSSRKSNAPVLPLTSKFHRSGSPSGRFGSRSSAFAAEVSSPFASSTSSSFYSSPSSSHVYSRPTSPTRVNLHGFAPVTSSAVRFSLASRSGSPNRSMAMSSRDQVVRKQNAGNPLKNLPKKTCMCSPTTHPGSFRCSLHKNYNSTQAMTGGDRRLSLDQAVSPSCPRPTTYDFPQKSSGCTVTASDSVLRPVPCYVPLRAVPFRHRSPFAVLFAVISEVHLVVCAFRVRNDRINVV</sequence>
<dbReference type="EMBL" id="CAKMRJ010000467">
    <property type="protein sequence ID" value="CAH1419672.1"/>
    <property type="molecule type" value="Genomic_DNA"/>
</dbReference>
<evidence type="ECO:0008006" key="4">
    <source>
        <dbReference type="Google" id="ProtNLM"/>
    </source>
</evidence>
<dbReference type="PANTHER" id="PTHR33132">
    <property type="entry name" value="OSJNBB0118P14.9 PROTEIN"/>
    <property type="match status" value="1"/>
</dbReference>
<proteinExistence type="predicted"/>
<keyword evidence="3" id="KW-1185">Reference proteome</keyword>
<feature type="region of interest" description="Disordered" evidence="1">
    <location>
        <begin position="1"/>
        <end position="32"/>
    </location>
</feature>
<evidence type="ECO:0000313" key="2">
    <source>
        <dbReference type="EMBL" id="CAH1419672.1"/>
    </source>
</evidence>
<dbReference type="AlphaFoldDB" id="A0AAU9M1H9"/>
<evidence type="ECO:0000313" key="3">
    <source>
        <dbReference type="Proteomes" id="UP001157418"/>
    </source>
</evidence>
<dbReference type="Proteomes" id="UP001157418">
    <property type="component" value="Unassembled WGS sequence"/>
</dbReference>
<gene>
    <name evidence="2" type="ORF">LVIROSA_LOCUS7186</name>
</gene>
<protein>
    <recommendedName>
        <fullName evidence="4">Serine-rich protein-like protein</fullName>
    </recommendedName>
</protein>
<reference evidence="2 3" key="1">
    <citation type="submission" date="2022-01" db="EMBL/GenBank/DDBJ databases">
        <authorList>
            <person name="Xiong W."/>
            <person name="Schranz E."/>
        </authorList>
    </citation>
    <scope>NUCLEOTIDE SEQUENCE [LARGE SCALE GENOMIC DNA]</scope>
</reference>
<organism evidence="2 3">
    <name type="scientific">Lactuca virosa</name>
    <dbReference type="NCBI Taxonomy" id="75947"/>
    <lineage>
        <taxon>Eukaryota</taxon>
        <taxon>Viridiplantae</taxon>
        <taxon>Streptophyta</taxon>
        <taxon>Embryophyta</taxon>
        <taxon>Tracheophyta</taxon>
        <taxon>Spermatophyta</taxon>
        <taxon>Magnoliopsida</taxon>
        <taxon>eudicotyledons</taxon>
        <taxon>Gunneridae</taxon>
        <taxon>Pentapetalae</taxon>
        <taxon>asterids</taxon>
        <taxon>campanulids</taxon>
        <taxon>Asterales</taxon>
        <taxon>Asteraceae</taxon>
        <taxon>Cichorioideae</taxon>
        <taxon>Cichorieae</taxon>
        <taxon>Lactucinae</taxon>
        <taxon>Lactuca</taxon>
    </lineage>
</organism>
<dbReference type="PANTHER" id="PTHR33132:SF135">
    <property type="entry name" value="OS02G0799700 PROTEIN"/>
    <property type="match status" value="1"/>
</dbReference>
<accession>A0AAU9M1H9</accession>